<evidence type="ECO:0000256" key="7">
    <source>
        <dbReference type="ARBA" id="ARBA00022989"/>
    </source>
</evidence>
<keyword evidence="7 14" id="KW-1133">Transmembrane helix</keyword>
<evidence type="ECO:0000256" key="5">
    <source>
        <dbReference type="ARBA" id="ARBA00022692"/>
    </source>
</evidence>
<accession>A0AAW0UC54</accession>
<dbReference type="InterPro" id="IPR016186">
    <property type="entry name" value="C-type_lectin-like/link_sf"/>
</dbReference>
<evidence type="ECO:0000313" key="17">
    <source>
        <dbReference type="Proteomes" id="UP001487740"/>
    </source>
</evidence>
<dbReference type="Pfam" id="PF02931">
    <property type="entry name" value="Neur_chan_LBD"/>
    <property type="match status" value="1"/>
</dbReference>
<dbReference type="Gene3D" id="3.10.100.10">
    <property type="entry name" value="Mannose-Binding Protein A, subunit A"/>
    <property type="match status" value="1"/>
</dbReference>
<dbReference type="InterPro" id="IPR001759">
    <property type="entry name" value="PTX_dom"/>
</dbReference>
<dbReference type="AlphaFoldDB" id="A0AAW0UC54"/>
<dbReference type="InterPro" id="IPR023415">
    <property type="entry name" value="LDLR_class-A_CS"/>
</dbReference>
<keyword evidence="10 12" id="KW-1015">Disulfide bond</keyword>
<dbReference type="SMART" id="SM00192">
    <property type="entry name" value="LDLa"/>
    <property type="match status" value="1"/>
</dbReference>
<dbReference type="Pfam" id="PF00354">
    <property type="entry name" value="Pentaxin"/>
    <property type="match status" value="1"/>
</dbReference>
<dbReference type="Gene3D" id="2.70.170.10">
    <property type="entry name" value="Neurotransmitter-gated ion-channel ligand-binding domain"/>
    <property type="match status" value="1"/>
</dbReference>
<dbReference type="SUPFAM" id="SSF90112">
    <property type="entry name" value="Neurotransmitter-gated ion-channel transmembrane pore"/>
    <property type="match status" value="1"/>
</dbReference>
<evidence type="ECO:0000256" key="2">
    <source>
        <dbReference type="ARBA" id="ARBA00004236"/>
    </source>
</evidence>
<dbReference type="GO" id="GO:0005230">
    <property type="term" value="F:extracellular ligand-gated monoatomic ion channel activity"/>
    <property type="evidence" value="ECO:0007669"/>
    <property type="project" value="InterPro"/>
</dbReference>
<dbReference type="InterPro" id="IPR001304">
    <property type="entry name" value="C-type_lectin-like"/>
</dbReference>
<dbReference type="EMBL" id="JARAKH010000014">
    <property type="protein sequence ID" value="KAK8397250.1"/>
    <property type="molecule type" value="Genomic_DNA"/>
</dbReference>
<evidence type="ECO:0000256" key="11">
    <source>
        <dbReference type="ARBA" id="ARBA00023303"/>
    </source>
</evidence>
<dbReference type="InterPro" id="IPR036055">
    <property type="entry name" value="LDL_receptor-like_sf"/>
</dbReference>
<keyword evidence="5 14" id="KW-0812">Transmembrane</keyword>
<evidence type="ECO:0000256" key="13">
    <source>
        <dbReference type="SAM" id="MobiDB-lite"/>
    </source>
</evidence>
<feature type="transmembrane region" description="Helical" evidence="14">
    <location>
        <begin position="792"/>
        <end position="810"/>
    </location>
</feature>
<feature type="transmembrane region" description="Helical" evidence="14">
    <location>
        <begin position="728"/>
        <end position="750"/>
    </location>
</feature>
<dbReference type="Gene3D" id="2.60.120.200">
    <property type="match status" value="1"/>
</dbReference>
<keyword evidence="11" id="KW-0407">Ion channel</keyword>
<dbReference type="PROSITE" id="PS50068">
    <property type="entry name" value="LDLRA_2"/>
    <property type="match status" value="1"/>
</dbReference>
<feature type="region of interest" description="Disordered" evidence="13">
    <location>
        <begin position="917"/>
        <end position="968"/>
    </location>
</feature>
<dbReference type="GO" id="GO:0099095">
    <property type="term" value="F:ligand-gated monoatomic anion channel activity"/>
    <property type="evidence" value="ECO:0007669"/>
    <property type="project" value="UniProtKB-ARBA"/>
</dbReference>
<keyword evidence="4" id="KW-1003">Cell membrane</keyword>
<dbReference type="PROSITE" id="PS50041">
    <property type="entry name" value="C_TYPE_LECTIN_2"/>
    <property type="match status" value="1"/>
</dbReference>
<feature type="domain" description="C-type lectin" evidence="15">
    <location>
        <begin position="267"/>
        <end position="373"/>
    </location>
</feature>
<evidence type="ECO:0000313" key="16">
    <source>
        <dbReference type="EMBL" id="KAK8397250.1"/>
    </source>
</evidence>
<dbReference type="Gene3D" id="4.10.400.10">
    <property type="entry name" value="Low-density Lipoprotein Receptor"/>
    <property type="match status" value="1"/>
</dbReference>
<reference evidence="16 17" key="1">
    <citation type="submission" date="2023-03" db="EMBL/GenBank/DDBJ databases">
        <title>High-quality genome of Scylla paramamosain provides insights in environmental adaptation.</title>
        <authorList>
            <person name="Zhang L."/>
        </authorList>
    </citation>
    <scope>NUCLEOTIDE SEQUENCE [LARGE SCALE GENOMIC DNA]</scope>
    <source>
        <strain evidence="16">LZ_2023a</strain>
        <tissue evidence="16">Muscle</tissue>
    </source>
</reference>
<dbReference type="SMART" id="SM00159">
    <property type="entry name" value="PTX"/>
    <property type="match status" value="1"/>
</dbReference>
<dbReference type="Pfam" id="PF02932">
    <property type="entry name" value="Neur_chan_memb"/>
    <property type="match status" value="1"/>
</dbReference>
<evidence type="ECO:0000256" key="14">
    <source>
        <dbReference type="SAM" id="Phobius"/>
    </source>
</evidence>
<dbReference type="GO" id="GO:0005254">
    <property type="term" value="F:chloride channel activity"/>
    <property type="evidence" value="ECO:0007669"/>
    <property type="project" value="UniProtKB-ARBA"/>
</dbReference>
<dbReference type="PANTHER" id="PTHR18945">
    <property type="entry name" value="NEUROTRANSMITTER GATED ION CHANNEL"/>
    <property type="match status" value="1"/>
</dbReference>
<feature type="disulfide bond" evidence="12">
    <location>
        <begin position="479"/>
        <end position="497"/>
    </location>
</feature>
<keyword evidence="6" id="KW-0732">Signal</keyword>
<dbReference type="SUPFAM" id="SSF57424">
    <property type="entry name" value="LDL receptor-like module"/>
    <property type="match status" value="1"/>
</dbReference>
<dbReference type="InterPro" id="IPR002172">
    <property type="entry name" value="LDrepeatLR_classA_rpt"/>
</dbReference>
<dbReference type="PRINTS" id="PR00253">
    <property type="entry name" value="GABAARECEPTR"/>
</dbReference>
<dbReference type="PROSITE" id="PS00236">
    <property type="entry name" value="NEUROTR_ION_CHANNEL"/>
    <property type="match status" value="1"/>
</dbReference>
<evidence type="ECO:0000256" key="8">
    <source>
        <dbReference type="ARBA" id="ARBA00023065"/>
    </source>
</evidence>
<dbReference type="Pfam" id="PF00057">
    <property type="entry name" value="Ldl_recept_a"/>
    <property type="match status" value="1"/>
</dbReference>
<evidence type="ECO:0000256" key="12">
    <source>
        <dbReference type="PROSITE-ProRule" id="PRU00124"/>
    </source>
</evidence>
<dbReference type="GO" id="GO:0005886">
    <property type="term" value="C:plasma membrane"/>
    <property type="evidence" value="ECO:0007669"/>
    <property type="project" value="UniProtKB-SubCell"/>
</dbReference>
<dbReference type="InterPro" id="IPR018000">
    <property type="entry name" value="Neurotransmitter_ion_chnl_CS"/>
</dbReference>
<keyword evidence="9 14" id="KW-0472">Membrane</keyword>
<comment type="caution">
    <text evidence="16">The sequence shown here is derived from an EMBL/GenBank/DDBJ whole genome shotgun (WGS) entry which is preliminary data.</text>
</comment>
<dbReference type="Gene3D" id="1.20.58.390">
    <property type="entry name" value="Neurotransmitter-gated ion-channel transmembrane domain"/>
    <property type="match status" value="1"/>
</dbReference>
<dbReference type="InterPro" id="IPR036719">
    <property type="entry name" value="Neuro-gated_channel_TM_sf"/>
</dbReference>
<gene>
    <name evidence="16" type="ORF">O3P69_004748</name>
</gene>
<dbReference type="InterPro" id="IPR006202">
    <property type="entry name" value="Neur_chan_lig-bd"/>
</dbReference>
<evidence type="ECO:0000256" key="9">
    <source>
        <dbReference type="ARBA" id="ARBA00023136"/>
    </source>
</evidence>
<dbReference type="CDD" id="cd00112">
    <property type="entry name" value="LDLa"/>
    <property type="match status" value="1"/>
</dbReference>
<dbReference type="InterPro" id="IPR013320">
    <property type="entry name" value="ConA-like_dom_sf"/>
</dbReference>
<evidence type="ECO:0000259" key="15">
    <source>
        <dbReference type="PROSITE" id="PS50041"/>
    </source>
</evidence>
<protein>
    <recommendedName>
        <fullName evidence="15">C-type lectin domain-containing protein</fullName>
    </recommendedName>
</protein>
<comment type="subcellular location">
    <subcellularLocation>
        <location evidence="2">Cell membrane</location>
    </subcellularLocation>
    <subcellularLocation>
        <location evidence="1">Membrane</location>
        <topology evidence="1">Multi-pass membrane protein</topology>
    </subcellularLocation>
</comment>
<dbReference type="InterPro" id="IPR006201">
    <property type="entry name" value="Neur_channel"/>
</dbReference>
<keyword evidence="8" id="KW-0406">Ion transport</keyword>
<dbReference type="InterPro" id="IPR036734">
    <property type="entry name" value="Neur_chan_lig-bd_sf"/>
</dbReference>
<feature type="transmembrane region" description="Helical" evidence="14">
    <location>
        <begin position="762"/>
        <end position="780"/>
    </location>
</feature>
<dbReference type="InterPro" id="IPR006028">
    <property type="entry name" value="GABAA/Glycine_rcpt"/>
</dbReference>
<dbReference type="InterPro" id="IPR006029">
    <property type="entry name" value="Neurotrans-gated_channel_TM"/>
</dbReference>
<name>A0AAW0UC54_SCYPA</name>
<feature type="disulfide bond" evidence="12">
    <location>
        <begin position="491"/>
        <end position="506"/>
    </location>
</feature>
<dbReference type="SUPFAM" id="SSF63712">
    <property type="entry name" value="Nicotinic receptor ligand binding domain-like"/>
    <property type="match status" value="1"/>
</dbReference>
<dbReference type="SUPFAM" id="SSF49899">
    <property type="entry name" value="Concanavalin A-like lectins/glucanases"/>
    <property type="match status" value="1"/>
</dbReference>
<evidence type="ECO:0000256" key="10">
    <source>
        <dbReference type="ARBA" id="ARBA00023157"/>
    </source>
</evidence>
<feature type="disulfide bond" evidence="12">
    <location>
        <begin position="472"/>
        <end position="484"/>
    </location>
</feature>
<feature type="compositionally biased region" description="Acidic residues" evidence="13">
    <location>
        <begin position="941"/>
        <end position="968"/>
    </location>
</feature>
<feature type="transmembrane region" description="Helical" evidence="14">
    <location>
        <begin position="875"/>
        <end position="896"/>
    </location>
</feature>
<evidence type="ECO:0000256" key="6">
    <source>
        <dbReference type="ARBA" id="ARBA00022729"/>
    </source>
</evidence>
<organism evidence="16 17">
    <name type="scientific">Scylla paramamosain</name>
    <name type="common">Mud crab</name>
    <dbReference type="NCBI Taxonomy" id="85552"/>
    <lineage>
        <taxon>Eukaryota</taxon>
        <taxon>Metazoa</taxon>
        <taxon>Ecdysozoa</taxon>
        <taxon>Arthropoda</taxon>
        <taxon>Crustacea</taxon>
        <taxon>Multicrustacea</taxon>
        <taxon>Malacostraca</taxon>
        <taxon>Eumalacostraca</taxon>
        <taxon>Eucarida</taxon>
        <taxon>Decapoda</taxon>
        <taxon>Pleocyemata</taxon>
        <taxon>Brachyura</taxon>
        <taxon>Eubrachyura</taxon>
        <taxon>Portunoidea</taxon>
        <taxon>Portunidae</taxon>
        <taxon>Portuninae</taxon>
        <taxon>Scylla</taxon>
    </lineage>
</organism>
<sequence length="968" mass="106884">MMTSPSSHAHSPPTTIEQIHDVTRILTLTGCVTSVHFQQDGLPSRHSHVTYNDSLPDLTAATVCFRVRLVQYRKVVPFLSYAVEGNGDELFIGYHALSHEVQVACCGGLVEVFTPTQDPQLHLGQWASLCVVLDLAGRQVVVYHAVNSSLQQSVMQEGVGEEAEVRGGGRLVVGQRQAVVDGGFSTAFSLRGQLADLRLFDTVLTQDEVLSFVTCQAAEGVAAAPLVSFAALQDAFRVGEAEVGSLQVQDACMDAAWQLVVISHPVTFHDAQSLCGLLGQPADRALVTPASMDEQDALLAGVAPYEDSCLSGNTSLGDLWVDGMALGTDSFHNFVEEVTMIDSSTCVSVSVWGDTRGLWHHTDCRDLKCAACRAPRPSVWWLRGHDTLLDHGFSLLTGNLSAMTGFFGSSLTLEEGGSAGLGQWRVASAAHPHVSAVLPRTSLTHYPFGVHEWRLRTATLATVNASLLLTRCGQDQLTCRDGRCIQRDYRCDLEVDCSDSSDEQDCGRVRKAAGYKREVSPPRAVGSGAQRVGVRADVLAVTKLDIAGFRVTVELRLELTWRDSRLTFLNLQQDTWKNKLSGGDLWRPAVEYLSSDGSASDLRHRGHNLYALHHQGAARDSFTDTLEDAIYQGNETKLKMVAQEEVTFSCPFDLFAFPFDEQQCDLIVALLELPRTDVTLTPQKVAVNFTGQRTMLHYYLDDEQADVVLLENRSAFRLRFRFINLSSYFIPSTYVPTFLLLVVGYLTFFFPLDDFSDRIMSTLTSLLVEAAFFTQVSASIPQTSYLKLVDMWFVFCIIFLFVVMLALVAVNSLQPEENTDTIVEDIRCEEPFYMRFNLKVNPEPLPKQQSHAREGGICCCAGKQKRIKKRTRAEVLNLTFRIVLPILLILFLILYFCSVMIFPAPMKEEVEVVEEVEGEEMEEEYGMEEEESGSGEHEGYEGSEDGEGGGGVLEEDGEGVVEEEEGGI</sequence>
<keyword evidence="3" id="KW-0813">Transport</keyword>
<dbReference type="GO" id="GO:0004888">
    <property type="term" value="F:transmembrane signaling receptor activity"/>
    <property type="evidence" value="ECO:0007669"/>
    <property type="project" value="InterPro"/>
</dbReference>
<evidence type="ECO:0000256" key="4">
    <source>
        <dbReference type="ARBA" id="ARBA00022475"/>
    </source>
</evidence>
<evidence type="ECO:0000256" key="1">
    <source>
        <dbReference type="ARBA" id="ARBA00004141"/>
    </source>
</evidence>
<dbReference type="InterPro" id="IPR038050">
    <property type="entry name" value="Neuro_actylchol_rec"/>
</dbReference>
<dbReference type="PROSITE" id="PS01209">
    <property type="entry name" value="LDLRA_1"/>
    <property type="match status" value="1"/>
</dbReference>
<evidence type="ECO:0000256" key="3">
    <source>
        <dbReference type="ARBA" id="ARBA00022448"/>
    </source>
</evidence>
<feature type="compositionally biased region" description="Acidic residues" evidence="13">
    <location>
        <begin position="917"/>
        <end position="933"/>
    </location>
</feature>
<dbReference type="InterPro" id="IPR016187">
    <property type="entry name" value="CTDL_fold"/>
</dbReference>
<dbReference type="CDD" id="cd00037">
    <property type="entry name" value="CLECT"/>
    <property type="match status" value="1"/>
</dbReference>
<proteinExistence type="predicted"/>
<keyword evidence="17" id="KW-1185">Reference proteome</keyword>
<dbReference type="SUPFAM" id="SSF56436">
    <property type="entry name" value="C-type lectin-like"/>
    <property type="match status" value="1"/>
</dbReference>
<dbReference type="Proteomes" id="UP001487740">
    <property type="component" value="Unassembled WGS sequence"/>
</dbReference>